<evidence type="ECO:0000256" key="15">
    <source>
        <dbReference type="SAM" id="Phobius"/>
    </source>
</evidence>
<dbReference type="InterPro" id="IPR017853">
    <property type="entry name" value="GH"/>
</dbReference>
<evidence type="ECO:0000256" key="2">
    <source>
        <dbReference type="ARBA" id="ARBA00004236"/>
    </source>
</evidence>
<comment type="caution">
    <text evidence="18">The sequence shown here is derived from an EMBL/GenBank/DDBJ whole genome shotgun (WGS) entry which is preliminary data.</text>
</comment>
<keyword evidence="15" id="KW-1133">Transmembrane helix</keyword>
<keyword evidence="4" id="KW-1003">Cell membrane</keyword>
<dbReference type="GO" id="GO:0000272">
    <property type="term" value="P:polysaccharide catabolic process"/>
    <property type="evidence" value="ECO:0007669"/>
    <property type="project" value="UniProtKB-KW"/>
</dbReference>
<keyword evidence="10" id="KW-0624">Polysaccharide degradation</keyword>
<keyword evidence="8" id="KW-0119">Carbohydrate metabolism</keyword>
<evidence type="ECO:0000313" key="18">
    <source>
        <dbReference type="EMBL" id="RLN21319.1"/>
    </source>
</evidence>
<evidence type="ECO:0000256" key="1">
    <source>
        <dbReference type="ARBA" id="ARBA00000382"/>
    </source>
</evidence>
<feature type="compositionally biased region" description="Low complexity" evidence="14">
    <location>
        <begin position="281"/>
        <end position="300"/>
    </location>
</feature>
<feature type="signal peptide" evidence="16">
    <location>
        <begin position="1"/>
        <end position="20"/>
    </location>
</feature>
<dbReference type="EMBL" id="MBDN02000005">
    <property type="protein sequence ID" value="RLN85748.1"/>
    <property type="molecule type" value="Genomic_DNA"/>
</dbReference>
<dbReference type="Proteomes" id="UP000285883">
    <property type="component" value="Unassembled WGS sequence"/>
</dbReference>
<evidence type="ECO:0000256" key="13">
    <source>
        <dbReference type="ARBA" id="ARBA00043078"/>
    </source>
</evidence>
<evidence type="ECO:0000256" key="5">
    <source>
        <dbReference type="ARBA" id="ARBA00022801"/>
    </source>
</evidence>
<keyword evidence="9" id="KW-0961">Cell wall biogenesis/degradation</keyword>
<dbReference type="GO" id="GO:0005886">
    <property type="term" value="C:plasma membrane"/>
    <property type="evidence" value="ECO:0007669"/>
    <property type="project" value="UniProtKB-SubCell"/>
</dbReference>
<evidence type="ECO:0000256" key="10">
    <source>
        <dbReference type="ARBA" id="ARBA00023326"/>
    </source>
</evidence>
<feature type="compositionally biased region" description="Low complexity" evidence="14">
    <location>
        <begin position="415"/>
        <end position="431"/>
    </location>
</feature>
<evidence type="ECO:0000256" key="8">
    <source>
        <dbReference type="ARBA" id="ARBA00023277"/>
    </source>
</evidence>
<reference evidence="17" key="3">
    <citation type="submission" date="2020-06" db="EMBL/GenBank/DDBJ databases">
        <authorList>
            <person name="Studholme D.J."/>
        </authorList>
    </citation>
    <scope>NUCLEOTIDE SEQUENCE</scope>
    <source>
        <strain evidence="17">NZFS 2646</strain>
    </source>
</reference>
<feature type="transmembrane region" description="Helical" evidence="15">
    <location>
        <begin position="451"/>
        <end position="474"/>
    </location>
</feature>
<evidence type="ECO:0000313" key="21">
    <source>
        <dbReference type="Proteomes" id="UP000285883"/>
    </source>
</evidence>
<organism evidence="18 21">
    <name type="scientific">Phytophthora kernoviae</name>
    <dbReference type="NCBI Taxonomy" id="325452"/>
    <lineage>
        <taxon>Eukaryota</taxon>
        <taxon>Sar</taxon>
        <taxon>Stramenopiles</taxon>
        <taxon>Oomycota</taxon>
        <taxon>Peronosporomycetes</taxon>
        <taxon>Peronosporales</taxon>
        <taxon>Peronosporaceae</taxon>
        <taxon>Phytophthora</taxon>
    </lineage>
</organism>
<dbReference type="PANTHER" id="PTHR16631:SF17">
    <property type="entry name" value="GLUCAN ENDO-1,3-BETA-GLUCOSIDASE BTGC"/>
    <property type="match status" value="1"/>
</dbReference>
<keyword evidence="6 15" id="KW-0472">Membrane</keyword>
<dbReference type="GO" id="GO:0071555">
    <property type="term" value="P:cell wall organization"/>
    <property type="evidence" value="ECO:0007669"/>
    <property type="project" value="UniProtKB-KW"/>
</dbReference>
<evidence type="ECO:0000256" key="7">
    <source>
        <dbReference type="ARBA" id="ARBA00023180"/>
    </source>
</evidence>
<proteinExistence type="predicted"/>
<dbReference type="EMBL" id="JPWV03000035">
    <property type="protein sequence ID" value="KAG2528804.1"/>
    <property type="molecule type" value="Genomic_DNA"/>
</dbReference>
<feature type="compositionally biased region" description="Polar residues" evidence="14">
    <location>
        <begin position="339"/>
        <end position="382"/>
    </location>
</feature>
<evidence type="ECO:0000256" key="9">
    <source>
        <dbReference type="ARBA" id="ARBA00023316"/>
    </source>
</evidence>
<dbReference type="Gene3D" id="3.20.20.80">
    <property type="entry name" value="Glycosidases"/>
    <property type="match status" value="1"/>
</dbReference>
<sequence length="504" mass="52023">MKFFAPAVAGVITFSAQVNANGVCYDPNHGTDMTASSVSADMKTIAGAGFDSVRTYISKFGDVELGPIIAAAGLKVMLGVPYPQSDYQDQMAAAIKAAQSGGVSAIMVGNENLAGNCNPPSDMISVIQSIKSQVPGGVLVGSVQRNTEGIECSGQSGWDELVAACDILGINAQPFFTPGTLANTAINVLSNQWQSMSGSYGDKLILTETGWPSSGSLLGNFGSTEGAEIFYNASEDYEQTFGIVTYDGQDKFAVSTTQVSTTIQQAGSVAQQTYEQTGSTVQQTYEQVTQTEAPTAAPTPEATPAPTPEATPAPTPEATPAPTPEATPAQTPEAMTAVPESTQLPTETPDIYQSSGSVDSNTTTGSNEIQFGSASTSGSVSGNEDEAGFASGNSTSTGSSESSDRKQQTQDSDESQQSQQTQQTINSIDSQAQQQSDNTQKINTQSGGGGVSASVALGVAGGACAVLMAFGFIYQARKRAAELEDADDKRDNFSVTPIQATCAL</sequence>
<dbReference type="GO" id="GO:0042973">
    <property type="term" value="F:glucan endo-1,3-beta-D-glucosidase activity"/>
    <property type="evidence" value="ECO:0007669"/>
    <property type="project" value="UniProtKB-EC"/>
</dbReference>
<protein>
    <recommendedName>
        <fullName evidence="3">glucan endo-1,3-beta-D-glucosidase</fullName>
        <ecNumber evidence="3">3.2.1.39</ecNumber>
    </recommendedName>
    <alternativeName>
        <fullName evidence="13">Endo-1,3-beta-glucanase btgC</fullName>
    </alternativeName>
    <alternativeName>
        <fullName evidence="12">Laminarinase btgC</fullName>
    </alternativeName>
</protein>
<evidence type="ECO:0000313" key="20">
    <source>
        <dbReference type="Proteomes" id="UP000285624"/>
    </source>
</evidence>
<evidence type="ECO:0000256" key="3">
    <source>
        <dbReference type="ARBA" id="ARBA00012780"/>
    </source>
</evidence>
<evidence type="ECO:0000256" key="11">
    <source>
        <dbReference type="ARBA" id="ARBA00037649"/>
    </source>
</evidence>
<reference evidence="20 21" key="2">
    <citation type="submission" date="2018-07" db="EMBL/GenBank/DDBJ databases">
        <title>Genome sequencing of oomycete isolates from Chile give support for New Zealand origin for Phytophthora kernoviae and make available the first Nothophytophthora sp. genome.</title>
        <authorList>
            <person name="Studholme D.J."/>
            <person name="Sanfuentes E."/>
            <person name="Panda P."/>
            <person name="Hill R."/>
            <person name="Sambles C."/>
            <person name="Grant M."/>
            <person name="Williams N.M."/>
            <person name="Mcdougal R.L."/>
        </authorList>
    </citation>
    <scope>NUCLEOTIDE SEQUENCE [LARGE SCALE GENOMIC DNA]</scope>
    <source>
        <strain evidence="18">Chile2</strain>
        <strain evidence="19">Chile4</strain>
    </source>
</reference>
<feature type="region of interest" description="Disordered" evidence="14">
    <location>
        <begin position="281"/>
        <end position="450"/>
    </location>
</feature>
<evidence type="ECO:0000256" key="14">
    <source>
        <dbReference type="SAM" id="MobiDB-lite"/>
    </source>
</evidence>
<accession>A0A3R7IJ52</accession>
<keyword evidence="7" id="KW-0325">Glycoprotein</keyword>
<dbReference type="EMBL" id="MAYM02001246">
    <property type="protein sequence ID" value="RLN21319.1"/>
    <property type="molecule type" value="Genomic_DNA"/>
</dbReference>
<dbReference type="STRING" id="325452.A0A3R7IJ52"/>
<keyword evidence="16" id="KW-0732">Signal</keyword>
<dbReference type="AlphaFoldDB" id="A0A3R7IJ52"/>
<feature type="compositionally biased region" description="Low complexity" evidence="14">
    <location>
        <begin position="391"/>
        <end position="401"/>
    </location>
</feature>
<evidence type="ECO:0000256" key="12">
    <source>
        <dbReference type="ARBA" id="ARBA00042373"/>
    </source>
</evidence>
<evidence type="ECO:0000313" key="19">
    <source>
        <dbReference type="EMBL" id="RLN85748.1"/>
    </source>
</evidence>
<keyword evidence="15" id="KW-0812">Transmembrane</keyword>
<dbReference type="InterPro" id="IPR050732">
    <property type="entry name" value="Beta-glucan_modifiers"/>
</dbReference>
<evidence type="ECO:0000256" key="16">
    <source>
        <dbReference type="SAM" id="SignalP"/>
    </source>
</evidence>
<feature type="compositionally biased region" description="Polar residues" evidence="14">
    <location>
        <begin position="432"/>
        <end position="445"/>
    </location>
</feature>
<keyword evidence="20" id="KW-1185">Reference proteome</keyword>
<feature type="compositionally biased region" description="Pro residues" evidence="14">
    <location>
        <begin position="301"/>
        <end position="325"/>
    </location>
</feature>
<comment type="catalytic activity">
    <reaction evidence="1">
        <text>Hydrolysis of (1-&gt;3)-beta-D-glucosidic linkages in (1-&gt;3)-beta-D-glucans.</text>
        <dbReference type="EC" id="3.2.1.39"/>
    </reaction>
</comment>
<dbReference type="PANTHER" id="PTHR16631">
    <property type="entry name" value="GLUCAN 1,3-BETA-GLUCOSIDASE"/>
    <property type="match status" value="1"/>
</dbReference>
<evidence type="ECO:0000313" key="17">
    <source>
        <dbReference type="EMBL" id="KAG2528804.1"/>
    </source>
</evidence>
<dbReference type="Proteomes" id="UP000285624">
    <property type="component" value="Unassembled WGS sequence"/>
</dbReference>
<dbReference type="SUPFAM" id="SSF51445">
    <property type="entry name" value="(Trans)glycosidases"/>
    <property type="match status" value="1"/>
</dbReference>
<name>A0A3R7IJ52_9STRA</name>
<comment type="subcellular location">
    <subcellularLocation>
        <location evidence="2">Cell membrane</location>
    </subcellularLocation>
</comment>
<gene>
    <name evidence="18" type="ORF">BBI17_000312</name>
    <name evidence="19" type="ORF">BBO99_00000278</name>
    <name evidence="17" type="ORF">JM16_002445</name>
</gene>
<evidence type="ECO:0000256" key="4">
    <source>
        <dbReference type="ARBA" id="ARBA00022475"/>
    </source>
</evidence>
<reference evidence="17" key="1">
    <citation type="journal article" date="2015" name="Genom Data">
        <title>Genome sequences of six Phytophthora species associated with forests in New Zealand.</title>
        <authorList>
            <person name="Studholme D.J."/>
            <person name="McDougal R.L."/>
            <person name="Sambles C."/>
            <person name="Hansen E."/>
            <person name="Hardy G."/>
            <person name="Grant M."/>
            <person name="Ganley R.J."/>
            <person name="Williams N.M."/>
        </authorList>
    </citation>
    <scope>NUCLEOTIDE SEQUENCE</scope>
    <source>
        <strain evidence="17">NZFS 2646</strain>
    </source>
</reference>
<comment type="function">
    <text evidence="11">Glucanases play a role in cell expansion during growth, in cell-cell fusion during mating, and in spore release during sporulation. This enzyme may be involved in beta-glucan degradation. Active on laminarin and lichenan.</text>
</comment>
<evidence type="ECO:0000256" key="6">
    <source>
        <dbReference type="ARBA" id="ARBA00023136"/>
    </source>
</evidence>
<dbReference type="Proteomes" id="UP000785171">
    <property type="component" value="Unassembled WGS sequence"/>
</dbReference>
<dbReference type="EC" id="3.2.1.39" evidence="3"/>
<feature type="chain" id="PRO_5036343508" description="glucan endo-1,3-beta-D-glucosidase" evidence="16">
    <location>
        <begin position="21"/>
        <end position="504"/>
    </location>
</feature>
<keyword evidence="5" id="KW-0378">Hydrolase</keyword>